<gene>
    <name evidence="8" type="ORF">LCGC14_2807110</name>
</gene>
<dbReference type="InterPro" id="IPR058533">
    <property type="entry name" value="Cation_efflux_TM"/>
</dbReference>
<evidence type="ECO:0000256" key="1">
    <source>
        <dbReference type="ARBA" id="ARBA00004141"/>
    </source>
</evidence>
<dbReference type="AlphaFoldDB" id="A0A0F8Z7T0"/>
<feature type="transmembrane region" description="Helical" evidence="6">
    <location>
        <begin position="12"/>
        <end position="32"/>
    </location>
</feature>
<dbReference type="GO" id="GO:0015341">
    <property type="term" value="F:zinc efflux antiporter activity"/>
    <property type="evidence" value="ECO:0007669"/>
    <property type="project" value="TreeGrafter"/>
</dbReference>
<comment type="subcellular location">
    <subcellularLocation>
        <location evidence="1">Membrane</location>
        <topology evidence="1">Multi-pass membrane protein</topology>
    </subcellularLocation>
</comment>
<evidence type="ECO:0000256" key="2">
    <source>
        <dbReference type="ARBA" id="ARBA00022448"/>
    </source>
</evidence>
<dbReference type="GO" id="GO:0006882">
    <property type="term" value="P:intracellular zinc ion homeostasis"/>
    <property type="evidence" value="ECO:0007669"/>
    <property type="project" value="TreeGrafter"/>
</dbReference>
<feature type="transmembrane region" description="Helical" evidence="6">
    <location>
        <begin position="179"/>
        <end position="200"/>
    </location>
</feature>
<dbReference type="GO" id="GO:0015093">
    <property type="term" value="F:ferrous iron transmembrane transporter activity"/>
    <property type="evidence" value="ECO:0007669"/>
    <property type="project" value="TreeGrafter"/>
</dbReference>
<feature type="domain" description="Cation efflux protein transmembrane" evidence="7">
    <location>
        <begin position="14"/>
        <end position="213"/>
    </location>
</feature>
<keyword evidence="5 6" id="KW-0472">Membrane</keyword>
<dbReference type="InterPro" id="IPR027469">
    <property type="entry name" value="Cation_efflux_TMD_sf"/>
</dbReference>
<keyword evidence="3 6" id="KW-0812">Transmembrane</keyword>
<dbReference type="InterPro" id="IPR050291">
    <property type="entry name" value="CDF_Transporter"/>
</dbReference>
<organism evidence="8">
    <name type="scientific">marine sediment metagenome</name>
    <dbReference type="NCBI Taxonomy" id="412755"/>
    <lineage>
        <taxon>unclassified sequences</taxon>
        <taxon>metagenomes</taxon>
        <taxon>ecological metagenomes</taxon>
    </lineage>
</organism>
<evidence type="ECO:0000256" key="4">
    <source>
        <dbReference type="ARBA" id="ARBA00022989"/>
    </source>
</evidence>
<dbReference type="PANTHER" id="PTHR43840">
    <property type="entry name" value="MITOCHONDRIAL METAL TRANSPORTER 1-RELATED"/>
    <property type="match status" value="1"/>
</dbReference>
<feature type="transmembrane region" description="Helical" evidence="6">
    <location>
        <begin position="154"/>
        <end position="173"/>
    </location>
</feature>
<dbReference type="EMBL" id="LAZR01052841">
    <property type="protein sequence ID" value="KKK82065.1"/>
    <property type="molecule type" value="Genomic_DNA"/>
</dbReference>
<comment type="caution">
    <text evidence="8">The sequence shown here is derived from an EMBL/GenBank/DDBJ whole genome shotgun (WGS) entry which is preliminary data.</text>
</comment>
<evidence type="ECO:0000256" key="5">
    <source>
        <dbReference type="ARBA" id="ARBA00023136"/>
    </source>
</evidence>
<dbReference type="SUPFAM" id="SSF161111">
    <property type="entry name" value="Cation efflux protein transmembrane domain-like"/>
    <property type="match status" value="1"/>
</dbReference>
<keyword evidence="2" id="KW-0813">Transport</keyword>
<dbReference type="GO" id="GO:0005886">
    <property type="term" value="C:plasma membrane"/>
    <property type="evidence" value="ECO:0007669"/>
    <property type="project" value="TreeGrafter"/>
</dbReference>
<keyword evidence="4 6" id="KW-1133">Transmembrane helix</keyword>
<feature type="transmembrane region" description="Helical" evidence="6">
    <location>
        <begin position="116"/>
        <end position="134"/>
    </location>
</feature>
<sequence>MFQFIARENMALSVSAVAAALFATAGISWGLWIDSLVILFDGAYSLVSLLLSLLSLYAARIVRRPANEDYPFGRGAVEPLVIAVKGLVITLVCVLSLAAAIAALLEGGRAVSADKALVFAGVSVLGCAGVWLYLRWAQGGRSSGLVVAEQRQWFMDSVLSAAVLLGVGIAWWLEQGAWFAWAVYADPVMMIIISAYFIFIPVKMTVGAVRELMLAAPPAEFVEEVHEALSSFGLVPGQVKMAKVGPNLMMEISLPANWPGRAEPLKSNILQQLAGLPVRPAIFIRSLVR</sequence>
<dbReference type="GO" id="GO:0015086">
    <property type="term" value="F:cadmium ion transmembrane transporter activity"/>
    <property type="evidence" value="ECO:0007669"/>
    <property type="project" value="TreeGrafter"/>
</dbReference>
<accession>A0A0F8Z7T0</accession>
<proteinExistence type="predicted"/>
<evidence type="ECO:0000313" key="8">
    <source>
        <dbReference type="EMBL" id="KKK82065.1"/>
    </source>
</evidence>
<protein>
    <recommendedName>
        <fullName evidence="7">Cation efflux protein transmembrane domain-containing protein</fullName>
    </recommendedName>
</protein>
<reference evidence="8" key="1">
    <citation type="journal article" date="2015" name="Nature">
        <title>Complex archaea that bridge the gap between prokaryotes and eukaryotes.</title>
        <authorList>
            <person name="Spang A."/>
            <person name="Saw J.H."/>
            <person name="Jorgensen S.L."/>
            <person name="Zaremba-Niedzwiedzka K."/>
            <person name="Martijn J."/>
            <person name="Lind A.E."/>
            <person name="van Eijk R."/>
            <person name="Schleper C."/>
            <person name="Guy L."/>
            <person name="Ettema T.J."/>
        </authorList>
    </citation>
    <scope>NUCLEOTIDE SEQUENCE</scope>
</reference>
<dbReference type="InterPro" id="IPR002524">
    <property type="entry name" value="Cation_efflux"/>
</dbReference>
<dbReference type="PANTHER" id="PTHR43840:SF15">
    <property type="entry name" value="MITOCHONDRIAL METAL TRANSPORTER 1-RELATED"/>
    <property type="match status" value="1"/>
</dbReference>
<dbReference type="Gene3D" id="1.20.1510.10">
    <property type="entry name" value="Cation efflux protein transmembrane domain"/>
    <property type="match status" value="1"/>
</dbReference>
<feature type="transmembrane region" description="Helical" evidence="6">
    <location>
        <begin position="38"/>
        <end position="59"/>
    </location>
</feature>
<feature type="transmembrane region" description="Helical" evidence="6">
    <location>
        <begin position="80"/>
        <end position="104"/>
    </location>
</feature>
<dbReference type="NCBIfam" id="TIGR01297">
    <property type="entry name" value="CDF"/>
    <property type="match status" value="1"/>
</dbReference>
<evidence type="ECO:0000259" key="7">
    <source>
        <dbReference type="Pfam" id="PF01545"/>
    </source>
</evidence>
<evidence type="ECO:0000256" key="3">
    <source>
        <dbReference type="ARBA" id="ARBA00022692"/>
    </source>
</evidence>
<name>A0A0F8Z7T0_9ZZZZ</name>
<evidence type="ECO:0000256" key="6">
    <source>
        <dbReference type="SAM" id="Phobius"/>
    </source>
</evidence>
<dbReference type="Pfam" id="PF01545">
    <property type="entry name" value="Cation_efflux"/>
    <property type="match status" value="1"/>
</dbReference>